<dbReference type="CDD" id="cd03785">
    <property type="entry name" value="GT28_MurG"/>
    <property type="match status" value="1"/>
</dbReference>
<dbReference type="GO" id="GO:0016758">
    <property type="term" value="F:hexosyltransferase activity"/>
    <property type="evidence" value="ECO:0007669"/>
    <property type="project" value="InterPro"/>
</dbReference>
<proteinExistence type="predicted"/>
<dbReference type="GO" id="GO:1901137">
    <property type="term" value="P:carbohydrate derivative biosynthetic process"/>
    <property type="evidence" value="ECO:0007669"/>
    <property type="project" value="UniProtKB-ARBA"/>
</dbReference>
<comment type="caution">
    <text evidence="6">The sequence shown here is derived from an EMBL/GenBank/DDBJ whole genome shotgun (WGS) entry which is preliminary data.</text>
</comment>
<dbReference type="SUPFAM" id="SSF53756">
    <property type="entry name" value="UDP-Glycosyltransferase/glycogen phosphorylase"/>
    <property type="match status" value="1"/>
</dbReference>
<dbReference type="Proteomes" id="UP000268469">
    <property type="component" value="Unassembled WGS sequence"/>
</dbReference>
<dbReference type="GO" id="GO:0005975">
    <property type="term" value="P:carbohydrate metabolic process"/>
    <property type="evidence" value="ECO:0007669"/>
    <property type="project" value="InterPro"/>
</dbReference>
<keyword evidence="1" id="KW-0328">Glycosyltransferase</keyword>
<keyword evidence="3" id="KW-0812">Transmembrane</keyword>
<name>A0A660SJQ2_UNCW3</name>
<accession>A0A660SJQ2</accession>
<evidence type="ECO:0000259" key="5">
    <source>
        <dbReference type="Pfam" id="PF04101"/>
    </source>
</evidence>
<evidence type="ECO:0000256" key="1">
    <source>
        <dbReference type="ARBA" id="ARBA00022676"/>
    </source>
</evidence>
<evidence type="ECO:0000256" key="3">
    <source>
        <dbReference type="SAM" id="Phobius"/>
    </source>
</evidence>
<evidence type="ECO:0008006" key="8">
    <source>
        <dbReference type="Google" id="ProtNLM"/>
    </source>
</evidence>
<dbReference type="InterPro" id="IPR007235">
    <property type="entry name" value="Glyco_trans_28_C"/>
</dbReference>
<keyword evidence="2" id="KW-0808">Transferase</keyword>
<feature type="domain" description="Glycosyltransferase family 28 N-terminal" evidence="4">
    <location>
        <begin position="8"/>
        <end position="141"/>
    </location>
</feature>
<reference evidence="6 7" key="1">
    <citation type="submission" date="2018-06" db="EMBL/GenBank/DDBJ databases">
        <title>Extensive metabolic versatility and redundancy in microbially diverse, dynamic hydrothermal sediments.</title>
        <authorList>
            <person name="Dombrowski N."/>
            <person name="Teske A."/>
            <person name="Baker B.J."/>
        </authorList>
    </citation>
    <scope>NUCLEOTIDE SEQUENCE [LARGE SCALE GENOMIC DNA]</scope>
    <source>
        <strain evidence="6">B36_G15</strain>
    </source>
</reference>
<dbReference type="InterPro" id="IPR004276">
    <property type="entry name" value="GlycoTrans_28_N"/>
</dbReference>
<feature type="domain" description="Glycosyl transferase family 28 C-terminal" evidence="5">
    <location>
        <begin position="175"/>
        <end position="290"/>
    </location>
</feature>
<sequence length="336" mass="37885">MEGDMNLLLVMIGTGGHIIPLLPLDSAFRKLGIKVWRVSRGVGVEKLLIPEPDLRVLLIPFSGRSPIEKVRSLVLILLAGMKLGRFMKTKRISGVIASGSYGSLPAILAALWLRIPYFLIELNRIPGRVVRLFAARARAVFTTLPLARRIRGTVIVTGVPLRNGFRQLQRRGEYLLILGGSQGARFLNRLALYLEERIEERIVVIAGTRDYEWLSQTAKRLEVIRFTNRPWDYLRGAKLVIGRAGGLSTYELAYCRVPMILIPYPYATDDHQRVNAEYWMKKGAAIVVEEGPVGEVGDRIIEIIKAKRYEALRTDPPPPDGRERIVREVIRLCSAR</sequence>
<keyword evidence="3" id="KW-0472">Membrane</keyword>
<organism evidence="6 7">
    <name type="scientific">candidate division WOR-3 bacterium</name>
    <dbReference type="NCBI Taxonomy" id="2052148"/>
    <lineage>
        <taxon>Bacteria</taxon>
        <taxon>Bacteria division WOR-3</taxon>
    </lineage>
</organism>
<evidence type="ECO:0000313" key="7">
    <source>
        <dbReference type="Proteomes" id="UP000268469"/>
    </source>
</evidence>
<protein>
    <recommendedName>
        <fullName evidence="8">UDP-N-acetylglucosamine--N-acetylmuramyl-(pentapeptide) pyrophosphoryl-undecaprenol N-acetylglucosamine transferase</fullName>
    </recommendedName>
</protein>
<dbReference type="EMBL" id="QNBE01000045">
    <property type="protein sequence ID" value="RKX70251.1"/>
    <property type="molecule type" value="Genomic_DNA"/>
</dbReference>
<dbReference type="PANTHER" id="PTHR21015:SF22">
    <property type="entry name" value="GLYCOSYLTRANSFERASE"/>
    <property type="match status" value="1"/>
</dbReference>
<dbReference type="AlphaFoldDB" id="A0A660SJQ2"/>
<feature type="transmembrane region" description="Helical" evidence="3">
    <location>
        <begin position="6"/>
        <end position="24"/>
    </location>
</feature>
<evidence type="ECO:0000313" key="6">
    <source>
        <dbReference type="EMBL" id="RKX70251.1"/>
    </source>
</evidence>
<gene>
    <name evidence="6" type="ORF">DRP53_05615</name>
</gene>
<evidence type="ECO:0000256" key="2">
    <source>
        <dbReference type="ARBA" id="ARBA00022679"/>
    </source>
</evidence>
<dbReference type="Pfam" id="PF03033">
    <property type="entry name" value="Glyco_transf_28"/>
    <property type="match status" value="1"/>
</dbReference>
<dbReference type="Gene3D" id="3.40.50.2000">
    <property type="entry name" value="Glycogen Phosphorylase B"/>
    <property type="match status" value="2"/>
</dbReference>
<dbReference type="Pfam" id="PF04101">
    <property type="entry name" value="Glyco_tran_28_C"/>
    <property type="match status" value="1"/>
</dbReference>
<dbReference type="PANTHER" id="PTHR21015">
    <property type="entry name" value="UDP-N-ACETYLGLUCOSAMINE--N-ACETYLMURAMYL-(PENTAPEPTIDE) PYROPHOSPHORYL-UNDECAPRENOL N-ACETYLGLUCOSAMINE TRANSFERASE 1"/>
    <property type="match status" value="1"/>
</dbReference>
<evidence type="ECO:0000259" key="4">
    <source>
        <dbReference type="Pfam" id="PF03033"/>
    </source>
</evidence>
<feature type="transmembrane region" description="Helical" evidence="3">
    <location>
        <begin position="92"/>
        <end position="113"/>
    </location>
</feature>
<keyword evidence="3" id="KW-1133">Transmembrane helix</keyword>